<evidence type="ECO:0000313" key="2">
    <source>
        <dbReference type="Proteomes" id="UP001140066"/>
    </source>
</evidence>
<dbReference type="EC" id="2.7.7.7" evidence="1"/>
<dbReference type="Proteomes" id="UP001140066">
    <property type="component" value="Unassembled WGS sequence"/>
</dbReference>
<name>A0ACC1JXM9_9FUNG</name>
<dbReference type="EMBL" id="JANBUK010003053">
    <property type="protein sequence ID" value="KAJ2769182.1"/>
    <property type="molecule type" value="Genomic_DNA"/>
</dbReference>
<organism evidence="1 2">
    <name type="scientific">Coemansia linderi</name>
    <dbReference type="NCBI Taxonomy" id="2663919"/>
    <lineage>
        <taxon>Eukaryota</taxon>
        <taxon>Fungi</taxon>
        <taxon>Fungi incertae sedis</taxon>
        <taxon>Zoopagomycota</taxon>
        <taxon>Kickxellomycotina</taxon>
        <taxon>Kickxellomycetes</taxon>
        <taxon>Kickxellales</taxon>
        <taxon>Kickxellaceae</taxon>
        <taxon>Coemansia</taxon>
    </lineage>
</organism>
<proteinExistence type="predicted"/>
<comment type="caution">
    <text evidence="1">The sequence shown here is derived from an EMBL/GenBank/DDBJ whole genome shotgun (WGS) entry which is preliminary data.</text>
</comment>
<evidence type="ECO:0000313" key="1">
    <source>
        <dbReference type="EMBL" id="KAJ2769182.1"/>
    </source>
</evidence>
<reference evidence="1" key="1">
    <citation type="submission" date="2022-07" db="EMBL/GenBank/DDBJ databases">
        <title>Phylogenomic reconstructions and comparative analyses of Kickxellomycotina fungi.</title>
        <authorList>
            <person name="Reynolds N.K."/>
            <person name="Stajich J.E."/>
            <person name="Barry K."/>
            <person name="Grigoriev I.V."/>
            <person name="Crous P."/>
            <person name="Smith M.E."/>
        </authorList>
    </citation>
    <scope>NUCLEOTIDE SEQUENCE</scope>
    <source>
        <strain evidence="1">BCRC 34191</strain>
    </source>
</reference>
<gene>
    <name evidence="1" type="primary">POL2_2</name>
    <name evidence="1" type="ORF">GGI18_005448</name>
</gene>
<keyword evidence="2" id="KW-1185">Reference proteome</keyword>
<sequence length="263" mass="29954">MSRGGLNSKFGTVSSARGRGGNRGRGGWSGRKPQLAYGGMDIEDGETLDALFPGQEPLEDQVSSIGNLDARYEDVRASDEIDSLLGFARHQQGPPRLGWLINMHATSVEDVERNSTKSAVDYYFLEPEGGSFKCTLLFSPYFYLVCAPGHEAEVGDWLARKHERLVERFEIHEREDLDMANHLTGCKRRLVKLVFRNVQDLLAVRRELLPVVRRNEKRSDLVHTYAEERDGVRELEDCILEMREFDVPYYLRVAIDKNIRVGH</sequence>
<feature type="non-terminal residue" evidence="1">
    <location>
        <position position="263"/>
    </location>
</feature>
<protein>
    <submittedName>
        <fullName evidence="1">DNA polymerase epsilon catalytic subunit</fullName>
        <ecNumber evidence="1">2.7.7.7</ecNumber>
    </submittedName>
</protein>
<keyword evidence="1" id="KW-0548">Nucleotidyltransferase</keyword>
<keyword evidence="1" id="KW-0808">Transferase</keyword>
<accession>A0ACC1JXM9</accession>